<organism evidence="2 3">
    <name type="scientific">Plectosphaerella cucumerina</name>
    <dbReference type="NCBI Taxonomy" id="40658"/>
    <lineage>
        <taxon>Eukaryota</taxon>
        <taxon>Fungi</taxon>
        <taxon>Dikarya</taxon>
        <taxon>Ascomycota</taxon>
        <taxon>Pezizomycotina</taxon>
        <taxon>Sordariomycetes</taxon>
        <taxon>Hypocreomycetidae</taxon>
        <taxon>Glomerellales</taxon>
        <taxon>Plectosphaerellaceae</taxon>
        <taxon>Plectosphaerella</taxon>
    </lineage>
</organism>
<gene>
    <name evidence="2" type="ORF">B0T11DRAFT_308823</name>
</gene>
<dbReference type="EMBL" id="JAGPXD010000001">
    <property type="protein sequence ID" value="KAH7375196.1"/>
    <property type="molecule type" value="Genomic_DNA"/>
</dbReference>
<keyword evidence="3" id="KW-1185">Reference proteome</keyword>
<reference evidence="2" key="1">
    <citation type="journal article" date="2021" name="Nat. Commun.">
        <title>Genetic determinants of endophytism in the Arabidopsis root mycobiome.</title>
        <authorList>
            <person name="Mesny F."/>
            <person name="Miyauchi S."/>
            <person name="Thiergart T."/>
            <person name="Pickel B."/>
            <person name="Atanasova L."/>
            <person name="Karlsson M."/>
            <person name="Huettel B."/>
            <person name="Barry K.W."/>
            <person name="Haridas S."/>
            <person name="Chen C."/>
            <person name="Bauer D."/>
            <person name="Andreopoulos W."/>
            <person name="Pangilinan J."/>
            <person name="LaButti K."/>
            <person name="Riley R."/>
            <person name="Lipzen A."/>
            <person name="Clum A."/>
            <person name="Drula E."/>
            <person name="Henrissat B."/>
            <person name="Kohler A."/>
            <person name="Grigoriev I.V."/>
            <person name="Martin F.M."/>
            <person name="Hacquard S."/>
        </authorList>
    </citation>
    <scope>NUCLEOTIDE SEQUENCE</scope>
    <source>
        <strain evidence="2">MPI-CAGE-AT-0016</strain>
    </source>
</reference>
<feature type="transmembrane region" description="Helical" evidence="1">
    <location>
        <begin position="131"/>
        <end position="154"/>
    </location>
</feature>
<feature type="transmembrane region" description="Helical" evidence="1">
    <location>
        <begin position="441"/>
        <end position="461"/>
    </location>
</feature>
<evidence type="ECO:0000256" key="1">
    <source>
        <dbReference type="SAM" id="Phobius"/>
    </source>
</evidence>
<accession>A0A8K0X7T1</accession>
<dbReference type="Proteomes" id="UP000813385">
    <property type="component" value="Unassembled WGS sequence"/>
</dbReference>
<sequence>MSAPQEPRPGTRGKALNILISVSLAFACLACYAILIILFMRPSLYHISSLVNVGRPSSWSLTPAVAVGLISALLAAATTALITRSVEHSLWLKLVPRSVRTPLTAGETTRQAMWSVSPLARLTYAVTGASWLLKLGGLLLLAVSIVSPVLLAGISQTDHFEVSTSTTVHTADFWAPWITRSNFLFFGGSATDLTFNMAVQSSNGGVSAPVAPVCDSSSCSVSTTSAALHATCEGHTQPNDRFAGIPVCGDTPESDWVTNFCSDIMPSMCVNLTCGGPSTFANFKTSTDADCESDTSCVSSPGAWAVIFGAWVGGIQGDNGNKDIINTAGATTPQLDRSSFRRSGNTLDSYTSPISSVRTFIWGELAQRTPYFFTLRLVGTSFNDLYTQPFAAGLLGDDAGNSADAVARRIEENFDWATMSAFARQPNASDVVTTMREATRVYVYNHMVLLILLVPLLATLLGTWGRWAVGSDDDVLGYDPVAIATRGPVDGIAAPAFVGSAEYRKACEKLRLVGYEEGVVDPHTGQGGTHVRLRLLAEEEGAGI</sequence>
<proteinExistence type="predicted"/>
<name>A0A8K0X7T1_9PEZI</name>
<dbReference type="AlphaFoldDB" id="A0A8K0X7T1"/>
<feature type="transmembrane region" description="Helical" evidence="1">
    <location>
        <begin position="16"/>
        <end position="40"/>
    </location>
</feature>
<keyword evidence="1" id="KW-0472">Membrane</keyword>
<evidence type="ECO:0000313" key="3">
    <source>
        <dbReference type="Proteomes" id="UP000813385"/>
    </source>
</evidence>
<protein>
    <submittedName>
        <fullName evidence="2">Uncharacterized protein</fullName>
    </submittedName>
</protein>
<dbReference type="OrthoDB" id="5144532at2759"/>
<keyword evidence="1" id="KW-1133">Transmembrane helix</keyword>
<evidence type="ECO:0000313" key="2">
    <source>
        <dbReference type="EMBL" id="KAH7375196.1"/>
    </source>
</evidence>
<comment type="caution">
    <text evidence="2">The sequence shown here is derived from an EMBL/GenBank/DDBJ whole genome shotgun (WGS) entry which is preliminary data.</text>
</comment>
<keyword evidence="1" id="KW-0812">Transmembrane</keyword>
<feature type="transmembrane region" description="Helical" evidence="1">
    <location>
        <begin position="60"/>
        <end position="83"/>
    </location>
</feature>